<evidence type="ECO:0000313" key="2">
    <source>
        <dbReference type="EMBL" id="KAK8083741.1"/>
    </source>
</evidence>
<feature type="compositionally biased region" description="Polar residues" evidence="1">
    <location>
        <begin position="95"/>
        <end position="109"/>
    </location>
</feature>
<proteinExistence type="predicted"/>
<dbReference type="Proteomes" id="UP001446871">
    <property type="component" value="Unassembled WGS sequence"/>
</dbReference>
<accession>A0ABR1WJP6</accession>
<name>A0ABR1WJP6_9PEZI</name>
<sequence length="452" mass="48583">MASSSSRSPSDQDTCGQQNPREDLVVNPNIWRDQVSTPGRDDASVASSFGQHRGGHQGSNMGYHVQAQTNNTLPARPTMSNMLPARPEYPGPANTAGQRPSRGFTSQPFGTPAVAAPGPLPVFGSPYPDLGNVTGQLPLPGFGGQYPGHANVAGQRPPPGLTGQNQFGTANNGWQSHPGRSHATGQQAAHPGTGGGYGRGRQSLGFTTQQPGHHEMVQSPAGSAAAAFPRGAANPSAAYPPIRAQDPAYDPNFEFSKNYKGSRSSNQNRSHNIDDGINCSVFIRGLPPNCTPDMILAHIRGCGAKIWALSINAPDDRNPNHCAAKLVFFQRCGVDWLFNHIRNGRFVITDEYGTSYTPNAVINKVKNGPQALNDIRSRVLIVSGPSDLISVTSLDAFFKYDFYFEADCAFTTYDQDGWRVIEFHFGSTRCQSENGYQALQRLRTQGPGTFAP</sequence>
<feature type="region of interest" description="Disordered" evidence="1">
    <location>
        <begin position="1"/>
        <end position="117"/>
    </location>
</feature>
<dbReference type="EMBL" id="JAQQWM010000001">
    <property type="protein sequence ID" value="KAK8083741.1"/>
    <property type="molecule type" value="Genomic_DNA"/>
</dbReference>
<feature type="compositionally biased region" description="Polar residues" evidence="1">
    <location>
        <begin position="162"/>
        <end position="175"/>
    </location>
</feature>
<evidence type="ECO:0000313" key="3">
    <source>
        <dbReference type="Proteomes" id="UP001446871"/>
    </source>
</evidence>
<feature type="region of interest" description="Disordered" evidence="1">
    <location>
        <begin position="134"/>
        <end position="271"/>
    </location>
</feature>
<feature type="compositionally biased region" description="Polar residues" evidence="1">
    <location>
        <begin position="259"/>
        <end position="270"/>
    </location>
</feature>
<keyword evidence="3" id="KW-1185">Reference proteome</keyword>
<comment type="caution">
    <text evidence="2">The sequence shown here is derived from an EMBL/GenBank/DDBJ whole genome shotgun (WGS) entry which is preliminary data.</text>
</comment>
<organism evidence="2 3">
    <name type="scientific">Apiospora saccharicola</name>
    <dbReference type="NCBI Taxonomy" id="335842"/>
    <lineage>
        <taxon>Eukaryota</taxon>
        <taxon>Fungi</taxon>
        <taxon>Dikarya</taxon>
        <taxon>Ascomycota</taxon>
        <taxon>Pezizomycotina</taxon>
        <taxon>Sordariomycetes</taxon>
        <taxon>Xylariomycetidae</taxon>
        <taxon>Amphisphaeriales</taxon>
        <taxon>Apiosporaceae</taxon>
        <taxon>Apiospora</taxon>
    </lineage>
</organism>
<feature type="compositionally biased region" description="Polar residues" evidence="1">
    <location>
        <begin position="66"/>
        <end position="81"/>
    </location>
</feature>
<protein>
    <recommendedName>
        <fullName evidence="4">RRM domain-containing protein</fullName>
    </recommendedName>
</protein>
<reference evidence="2 3" key="1">
    <citation type="submission" date="2023-01" db="EMBL/GenBank/DDBJ databases">
        <title>Analysis of 21 Apiospora genomes using comparative genomics revels a genus with tremendous synthesis potential of carbohydrate active enzymes and secondary metabolites.</title>
        <authorList>
            <person name="Sorensen T."/>
        </authorList>
    </citation>
    <scope>NUCLEOTIDE SEQUENCE [LARGE SCALE GENOMIC DNA]</scope>
    <source>
        <strain evidence="2 3">CBS 83171</strain>
    </source>
</reference>
<dbReference type="SUPFAM" id="SSF54928">
    <property type="entry name" value="RNA-binding domain, RBD"/>
    <property type="match status" value="1"/>
</dbReference>
<evidence type="ECO:0000256" key="1">
    <source>
        <dbReference type="SAM" id="MobiDB-lite"/>
    </source>
</evidence>
<evidence type="ECO:0008006" key="4">
    <source>
        <dbReference type="Google" id="ProtNLM"/>
    </source>
</evidence>
<gene>
    <name evidence="2" type="ORF">PG996_002522</name>
</gene>
<dbReference type="InterPro" id="IPR035979">
    <property type="entry name" value="RBD_domain_sf"/>
</dbReference>
<feature type="compositionally biased region" description="Low complexity" evidence="1">
    <location>
        <begin position="219"/>
        <end position="237"/>
    </location>
</feature>